<dbReference type="EMBL" id="JAFHKS010000042">
    <property type="protein sequence ID" value="MBN3544653.1"/>
    <property type="molecule type" value="Genomic_DNA"/>
</dbReference>
<comment type="caution">
    <text evidence="2">The sequence shown here is derived from an EMBL/GenBank/DDBJ whole genome shotgun (WGS) entry which is preliminary data.</text>
</comment>
<accession>A0ABS2Z8Z9</accession>
<organism evidence="2 3">
    <name type="scientific">Fictibacillus barbaricus</name>
    <dbReference type="NCBI Taxonomy" id="182136"/>
    <lineage>
        <taxon>Bacteria</taxon>
        <taxon>Bacillati</taxon>
        <taxon>Bacillota</taxon>
        <taxon>Bacilli</taxon>
        <taxon>Bacillales</taxon>
        <taxon>Fictibacillaceae</taxon>
        <taxon>Fictibacillus</taxon>
    </lineage>
</organism>
<dbReference type="RefSeq" id="WP_205723988.1">
    <property type="nucleotide sequence ID" value="NZ_JAFHKS010000042.1"/>
</dbReference>
<evidence type="ECO:0000313" key="2">
    <source>
        <dbReference type="EMBL" id="MBN3544653.1"/>
    </source>
</evidence>
<dbReference type="NCBIfam" id="NF033232">
    <property type="entry name" value="small_YtzI"/>
    <property type="match status" value="1"/>
</dbReference>
<dbReference type="InterPro" id="IPR047753">
    <property type="entry name" value="YtzI-like"/>
</dbReference>
<sequence>MSTLTISILVSLVIIIFVIVIFAAAITKGYSYKHTVDRLEDNPYIRTEEKNAETQKE</sequence>
<evidence type="ECO:0000256" key="1">
    <source>
        <dbReference type="SAM" id="Phobius"/>
    </source>
</evidence>
<proteinExistence type="predicted"/>
<reference evidence="2 3" key="1">
    <citation type="submission" date="2021-01" db="EMBL/GenBank/DDBJ databases">
        <title>Genome Sequencing of Type Strains.</title>
        <authorList>
            <person name="Lemaire J.F."/>
            <person name="Inderbitzin P."/>
            <person name="Collins S.B."/>
            <person name="Wespe N."/>
            <person name="Knight-Connoni V."/>
        </authorList>
    </citation>
    <scope>NUCLEOTIDE SEQUENCE [LARGE SCALE GENOMIC DNA]</scope>
    <source>
        <strain evidence="2 3">DSM 14730</strain>
    </source>
</reference>
<keyword evidence="1" id="KW-0812">Transmembrane</keyword>
<gene>
    <name evidence="2" type="primary">ytzI</name>
    <name evidence="2" type="ORF">JYA64_05075</name>
</gene>
<protein>
    <submittedName>
        <fullName evidence="2">YtzI protein</fullName>
    </submittedName>
</protein>
<name>A0ABS2Z8Z9_9BACL</name>
<evidence type="ECO:0000313" key="3">
    <source>
        <dbReference type="Proteomes" id="UP001319060"/>
    </source>
</evidence>
<keyword evidence="1" id="KW-0472">Membrane</keyword>
<keyword evidence="3" id="KW-1185">Reference proteome</keyword>
<keyword evidence="1" id="KW-1133">Transmembrane helix</keyword>
<dbReference type="Proteomes" id="UP001319060">
    <property type="component" value="Unassembled WGS sequence"/>
</dbReference>
<feature type="transmembrane region" description="Helical" evidence="1">
    <location>
        <begin position="6"/>
        <end position="26"/>
    </location>
</feature>